<dbReference type="Proteomes" id="UP000093482">
    <property type="component" value="Unassembled WGS sequence"/>
</dbReference>
<sequence>MESRLKDYTKYKLLIIDEIGYLSIDSEDAKLFFQLIDARYEKLGEPLAKIKTCYQKSLFYFETLNKVNYLKILKEEKMMYL</sequence>
<protein>
    <recommendedName>
        <fullName evidence="1">IstB-like ATP-binding domain-containing protein</fullName>
    </recommendedName>
</protein>
<keyword evidence="3" id="KW-1185">Reference proteome</keyword>
<organism evidence="2 3">
    <name type="scientific">Caryophanon latum</name>
    <dbReference type="NCBI Taxonomy" id="33977"/>
    <lineage>
        <taxon>Bacteria</taxon>
        <taxon>Bacillati</taxon>
        <taxon>Bacillota</taxon>
        <taxon>Bacilli</taxon>
        <taxon>Bacillales</taxon>
        <taxon>Caryophanaceae</taxon>
        <taxon>Caryophanon</taxon>
    </lineage>
</organism>
<comment type="caution">
    <text evidence="2">The sequence shown here is derived from an EMBL/GenBank/DDBJ whole genome shotgun (WGS) entry which is preliminary data.</text>
</comment>
<dbReference type="GO" id="GO:0005524">
    <property type="term" value="F:ATP binding"/>
    <property type="evidence" value="ECO:0007669"/>
    <property type="project" value="InterPro"/>
</dbReference>
<accession>A0A1C0Y622</accession>
<dbReference type="Gene3D" id="3.40.50.300">
    <property type="entry name" value="P-loop containing nucleotide triphosphate hydrolases"/>
    <property type="match status" value="1"/>
</dbReference>
<name>A0A1C0Y622_9BACL</name>
<dbReference type="AlphaFoldDB" id="A0A1C0Y622"/>
<gene>
    <name evidence="2" type="ORF">A6K76_16285</name>
</gene>
<dbReference type="InterPro" id="IPR027417">
    <property type="entry name" value="P-loop_NTPase"/>
</dbReference>
<reference evidence="2 3" key="1">
    <citation type="submission" date="2016-07" db="EMBL/GenBank/DDBJ databases">
        <title>Caryophanon latum genome sequencing.</title>
        <authorList>
            <person name="Verma A."/>
            <person name="Pal Y."/>
            <person name="Krishnamurthi S."/>
        </authorList>
    </citation>
    <scope>NUCLEOTIDE SEQUENCE [LARGE SCALE GENOMIC DNA]</scope>
    <source>
        <strain evidence="2 3">DSM 14151</strain>
    </source>
</reference>
<dbReference type="Pfam" id="PF01695">
    <property type="entry name" value="IstB_IS21"/>
    <property type="match status" value="1"/>
</dbReference>
<evidence type="ECO:0000259" key="1">
    <source>
        <dbReference type="Pfam" id="PF01695"/>
    </source>
</evidence>
<dbReference type="SUPFAM" id="SSF52540">
    <property type="entry name" value="P-loop containing nucleoside triphosphate hydrolases"/>
    <property type="match status" value="1"/>
</dbReference>
<dbReference type="InterPro" id="IPR002611">
    <property type="entry name" value="IstB_ATP-bd"/>
</dbReference>
<dbReference type="EMBL" id="MATO01000095">
    <property type="protein sequence ID" value="OCS82594.1"/>
    <property type="molecule type" value="Genomic_DNA"/>
</dbReference>
<evidence type="ECO:0000313" key="2">
    <source>
        <dbReference type="EMBL" id="OCS82594.1"/>
    </source>
</evidence>
<evidence type="ECO:0000313" key="3">
    <source>
        <dbReference type="Proteomes" id="UP000093482"/>
    </source>
</evidence>
<proteinExistence type="predicted"/>
<feature type="domain" description="IstB-like ATP-binding" evidence="1">
    <location>
        <begin position="2"/>
        <end position="42"/>
    </location>
</feature>